<comment type="caution">
    <text evidence="2">The sequence shown here is derived from an EMBL/GenBank/DDBJ whole genome shotgun (WGS) entry which is preliminary data.</text>
</comment>
<accession>A0A0W8EB05</accession>
<evidence type="ECO:0000313" key="2">
    <source>
        <dbReference type="EMBL" id="KUG05799.1"/>
    </source>
</evidence>
<dbReference type="EMBL" id="LNQE01001766">
    <property type="protein sequence ID" value="KUG05799.1"/>
    <property type="molecule type" value="Genomic_DNA"/>
</dbReference>
<name>A0A0W8EB05_9ZZZZ</name>
<dbReference type="Pfam" id="PF13946">
    <property type="entry name" value="DUF4214"/>
    <property type="match status" value="1"/>
</dbReference>
<organism evidence="2">
    <name type="scientific">hydrocarbon metagenome</name>
    <dbReference type="NCBI Taxonomy" id="938273"/>
    <lineage>
        <taxon>unclassified sequences</taxon>
        <taxon>metagenomes</taxon>
        <taxon>ecological metagenomes</taxon>
    </lineage>
</organism>
<reference evidence="2" key="1">
    <citation type="journal article" date="2015" name="Proc. Natl. Acad. Sci. U.S.A.">
        <title>Networks of energetic and metabolic interactions define dynamics in microbial communities.</title>
        <authorList>
            <person name="Embree M."/>
            <person name="Liu J.K."/>
            <person name="Al-Bassam M.M."/>
            <person name="Zengler K."/>
        </authorList>
    </citation>
    <scope>NUCLEOTIDE SEQUENCE</scope>
</reference>
<evidence type="ECO:0000259" key="1">
    <source>
        <dbReference type="Pfam" id="PF13946"/>
    </source>
</evidence>
<sequence>MENAYSGILHRLPDKEGYNYYSNQLNEGKMKKGDVIFALANSEEKRSVEGSFGQKIHKIKRFRFF</sequence>
<dbReference type="InterPro" id="IPR025282">
    <property type="entry name" value="DUF4214"/>
</dbReference>
<gene>
    <name evidence="2" type="ORF">ASZ90_016778</name>
</gene>
<proteinExistence type="predicted"/>
<dbReference type="AlphaFoldDB" id="A0A0W8EB05"/>
<protein>
    <recommendedName>
        <fullName evidence="1">DUF4214 domain-containing protein</fullName>
    </recommendedName>
</protein>
<feature type="domain" description="DUF4214" evidence="1">
    <location>
        <begin position="3"/>
        <end position="45"/>
    </location>
</feature>